<feature type="non-terminal residue" evidence="1">
    <location>
        <position position="97"/>
    </location>
</feature>
<proteinExistence type="evidence at transcript level"/>
<feature type="non-terminal residue" evidence="1">
    <location>
        <position position="1"/>
    </location>
</feature>
<gene>
    <name evidence="1" type="primary">NRN1L</name>
</gene>
<protein>
    <submittedName>
        <fullName evidence="1">Neuritin-like protein</fullName>
    </submittedName>
</protein>
<sequence length="97" mass="10786">AKGTAWAAEASWRPSADLGMTSMPVPLGSCWAVRRRQLQCGNHYSKKLAGPPIRITCTLCAAPRCMFGSAVQAPKPTRRHCQLQHLHSPWPLRPHCW</sequence>
<dbReference type="AlphaFoldDB" id="H9FD86"/>
<dbReference type="EMBL" id="JU328839">
    <property type="protein sequence ID" value="AFE72595.1"/>
    <property type="molecule type" value="mRNA"/>
</dbReference>
<evidence type="ECO:0000313" key="1">
    <source>
        <dbReference type="EMBL" id="AFE72595.1"/>
    </source>
</evidence>
<accession>H9FD86</accession>
<name>H9FD86_MACMU</name>
<reference evidence="1" key="1">
    <citation type="journal article" date="2014" name="Biol. Direct">
        <title>A new rhesus macaque assembly and annotation for next-generation sequencing analyses.</title>
        <authorList>
            <person name="Zimin A.V."/>
            <person name="Cornish A.S."/>
            <person name="Maudhoo M.D."/>
            <person name="Gibbs R.M."/>
            <person name="Zhang X."/>
            <person name="Pandey S."/>
            <person name="Meehan D.T."/>
            <person name="Wipfler K."/>
            <person name="Bosinger S.E."/>
            <person name="Johnson Z.P."/>
            <person name="Tharp G.K."/>
            <person name="Marcais G."/>
            <person name="Roberts M."/>
            <person name="Ferguson B."/>
            <person name="Fox H.S."/>
            <person name="Treangen T."/>
            <person name="Salzberg S.L."/>
            <person name="Yorke J.A."/>
            <person name="Norgren R.B.Jr."/>
        </authorList>
    </citation>
    <scope>NUCLEOTIDE SEQUENCE</scope>
    <source>
        <tissue evidence="1">Caudate</tissue>
    </source>
</reference>
<organism evidence="1">
    <name type="scientific">Macaca mulatta</name>
    <name type="common">Rhesus macaque</name>
    <dbReference type="NCBI Taxonomy" id="9544"/>
    <lineage>
        <taxon>Eukaryota</taxon>
        <taxon>Metazoa</taxon>
        <taxon>Chordata</taxon>
        <taxon>Craniata</taxon>
        <taxon>Vertebrata</taxon>
        <taxon>Euteleostomi</taxon>
        <taxon>Mammalia</taxon>
        <taxon>Eutheria</taxon>
        <taxon>Euarchontoglires</taxon>
        <taxon>Primates</taxon>
        <taxon>Haplorrhini</taxon>
        <taxon>Catarrhini</taxon>
        <taxon>Cercopithecidae</taxon>
        <taxon>Cercopithecinae</taxon>
        <taxon>Macaca</taxon>
    </lineage>
</organism>